<dbReference type="Proteomes" id="UP000315252">
    <property type="component" value="Unassembled WGS sequence"/>
</dbReference>
<reference evidence="6 7" key="1">
    <citation type="submission" date="2019-06" db="EMBL/GenBank/DDBJ databases">
        <title>Whole genome sequence for Rhodospirillaceae sp. R148.</title>
        <authorList>
            <person name="Wang G."/>
        </authorList>
    </citation>
    <scope>NUCLEOTIDE SEQUENCE [LARGE SCALE GENOMIC DNA]</scope>
    <source>
        <strain evidence="6 7">R148</strain>
    </source>
</reference>
<feature type="transmembrane region" description="Helical" evidence="4">
    <location>
        <begin position="290"/>
        <end position="313"/>
    </location>
</feature>
<feature type="transmembrane region" description="Helical" evidence="4">
    <location>
        <begin position="265"/>
        <end position="284"/>
    </location>
</feature>
<dbReference type="OrthoDB" id="9810614at2"/>
<feature type="transmembrane region" description="Helical" evidence="4">
    <location>
        <begin position="98"/>
        <end position="119"/>
    </location>
</feature>
<evidence type="ECO:0000256" key="3">
    <source>
        <dbReference type="ARBA" id="ARBA00023136"/>
    </source>
</evidence>
<organism evidence="6 7">
    <name type="scientific">Denitrobaculum tricleocarpae</name>
    <dbReference type="NCBI Taxonomy" id="2591009"/>
    <lineage>
        <taxon>Bacteria</taxon>
        <taxon>Pseudomonadati</taxon>
        <taxon>Pseudomonadota</taxon>
        <taxon>Alphaproteobacteria</taxon>
        <taxon>Rhodospirillales</taxon>
        <taxon>Rhodospirillaceae</taxon>
        <taxon>Denitrobaculum</taxon>
    </lineage>
</organism>
<dbReference type="CDD" id="cd17477">
    <property type="entry name" value="MFS_YcaD_like"/>
    <property type="match status" value="1"/>
</dbReference>
<feature type="transmembrane region" description="Helical" evidence="4">
    <location>
        <begin position="158"/>
        <end position="178"/>
    </location>
</feature>
<dbReference type="SUPFAM" id="SSF103473">
    <property type="entry name" value="MFS general substrate transporter"/>
    <property type="match status" value="1"/>
</dbReference>
<sequence>MLKTLSSIAALLLAIAYLALGNGLFSTLLSVRSSLQFGSTETTGAIMSSYFLGLVIGVFWCREVIRKVGHIRAFAAFAALLSILPLCHAFVVNPWAWAVFRVIAGLCLSGVFMVAESWINERATNQIRGQVLSIYMITFYLALGSGQFLINLDDTQKVSLFVLVSVLFSVAIIPISLTQSEAPAPVPKISFGVTDLFKLSPLAVVGCAVAGISNAAFYGMGPVFAKEAGLPLSGVSIFMGMTIFGGLVLQWPLGKLSDHFDRRHIIMVLAALIGLTCLGMALMAGVDPMAIYALTAVFGGAAFALHPVCTAHANDFLDAEQRVNAAGGLMVVYGCAAAAGPLIAATVMGFAGAGGLYYCIATVQVMLFGFALYRASSRRTILRVLRRPLVFAPRMTTVIAHVASARNQEPDPASGSDGKDPAGS</sequence>
<dbReference type="AlphaFoldDB" id="A0A545TM42"/>
<keyword evidence="3 4" id="KW-0472">Membrane</keyword>
<feature type="transmembrane region" description="Helical" evidence="4">
    <location>
        <begin position="45"/>
        <end position="61"/>
    </location>
</feature>
<dbReference type="GO" id="GO:0022857">
    <property type="term" value="F:transmembrane transporter activity"/>
    <property type="evidence" value="ECO:0007669"/>
    <property type="project" value="InterPro"/>
</dbReference>
<evidence type="ECO:0000313" key="6">
    <source>
        <dbReference type="EMBL" id="TQV78317.1"/>
    </source>
</evidence>
<dbReference type="Pfam" id="PF07690">
    <property type="entry name" value="MFS_1"/>
    <property type="match status" value="1"/>
</dbReference>
<protein>
    <submittedName>
        <fullName evidence="6">MFS transporter</fullName>
    </submittedName>
</protein>
<accession>A0A545TM42</accession>
<evidence type="ECO:0000313" key="7">
    <source>
        <dbReference type="Proteomes" id="UP000315252"/>
    </source>
</evidence>
<feature type="transmembrane region" description="Helical" evidence="4">
    <location>
        <begin position="232"/>
        <end position="253"/>
    </location>
</feature>
<feature type="transmembrane region" description="Helical" evidence="4">
    <location>
        <begin position="325"/>
        <end position="349"/>
    </location>
</feature>
<keyword evidence="1 4" id="KW-0812">Transmembrane</keyword>
<feature type="transmembrane region" description="Helical" evidence="4">
    <location>
        <begin position="73"/>
        <end position="92"/>
    </location>
</feature>
<dbReference type="PANTHER" id="PTHR23521">
    <property type="entry name" value="TRANSPORTER MFS SUPERFAMILY"/>
    <property type="match status" value="1"/>
</dbReference>
<dbReference type="PANTHER" id="PTHR23521:SF3">
    <property type="entry name" value="MFS TRANSPORTER"/>
    <property type="match status" value="1"/>
</dbReference>
<dbReference type="EMBL" id="VHSH01000006">
    <property type="protein sequence ID" value="TQV78317.1"/>
    <property type="molecule type" value="Genomic_DNA"/>
</dbReference>
<feature type="transmembrane region" description="Helical" evidence="4">
    <location>
        <begin position="355"/>
        <end position="373"/>
    </location>
</feature>
<dbReference type="PROSITE" id="PS50850">
    <property type="entry name" value="MFS"/>
    <property type="match status" value="1"/>
</dbReference>
<evidence type="ECO:0000259" key="5">
    <source>
        <dbReference type="PROSITE" id="PS50850"/>
    </source>
</evidence>
<dbReference type="Gene3D" id="1.20.1250.20">
    <property type="entry name" value="MFS general substrate transporter like domains"/>
    <property type="match status" value="2"/>
</dbReference>
<dbReference type="InterPro" id="IPR011701">
    <property type="entry name" value="MFS"/>
</dbReference>
<comment type="caution">
    <text evidence="6">The sequence shown here is derived from an EMBL/GenBank/DDBJ whole genome shotgun (WGS) entry which is preliminary data.</text>
</comment>
<dbReference type="InterPro" id="IPR020846">
    <property type="entry name" value="MFS_dom"/>
</dbReference>
<name>A0A545TM42_9PROT</name>
<evidence type="ECO:0000256" key="2">
    <source>
        <dbReference type="ARBA" id="ARBA00022989"/>
    </source>
</evidence>
<keyword evidence="2 4" id="KW-1133">Transmembrane helix</keyword>
<evidence type="ECO:0000256" key="1">
    <source>
        <dbReference type="ARBA" id="ARBA00022692"/>
    </source>
</evidence>
<feature type="transmembrane region" description="Helical" evidence="4">
    <location>
        <begin position="199"/>
        <end position="220"/>
    </location>
</feature>
<feature type="domain" description="Major facilitator superfamily (MFS) profile" evidence="5">
    <location>
        <begin position="2"/>
        <end position="379"/>
    </location>
</feature>
<dbReference type="InterPro" id="IPR036259">
    <property type="entry name" value="MFS_trans_sf"/>
</dbReference>
<proteinExistence type="predicted"/>
<dbReference type="RefSeq" id="WP_142897651.1">
    <property type="nucleotide sequence ID" value="NZ_ML660057.1"/>
</dbReference>
<feature type="transmembrane region" description="Helical" evidence="4">
    <location>
        <begin position="131"/>
        <end position="152"/>
    </location>
</feature>
<dbReference type="InterPro" id="IPR047200">
    <property type="entry name" value="MFS_YcaD-like"/>
</dbReference>
<dbReference type="GO" id="GO:0005886">
    <property type="term" value="C:plasma membrane"/>
    <property type="evidence" value="ECO:0007669"/>
    <property type="project" value="TreeGrafter"/>
</dbReference>
<keyword evidence="7" id="KW-1185">Reference proteome</keyword>
<gene>
    <name evidence="6" type="ORF">FKG95_17250</name>
</gene>
<evidence type="ECO:0000256" key="4">
    <source>
        <dbReference type="SAM" id="Phobius"/>
    </source>
</evidence>